<feature type="region of interest" description="Disordered" evidence="6">
    <location>
        <begin position="40"/>
        <end position="66"/>
    </location>
</feature>
<comment type="subcellular location">
    <subcellularLocation>
        <location evidence="1">Cell membrane</location>
    </subcellularLocation>
</comment>
<feature type="non-terminal residue" evidence="8">
    <location>
        <position position="1"/>
    </location>
</feature>
<keyword evidence="4 7" id="KW-1133">Transmembrane helix</keyword>
<reference evidence="8" key="1">
    <citation type="journal article" date="2014" name="Front. Microbiol.">
        <title>High frequency of phylogenetically diverse reductive dehalogenase-homologous genes in deep subseafloor sedimentary metagenomes.</title>
        <authorList>
            <person name="Kawai M."/>
            <person name="Futagami T."/>
            <person name="Toyoda A."/>
            <person name="Takaki Y."/>
            <person name="Nishi S."/>
            <person name="Hori S."/>
            <person name="Arai W."/>
            <person name="Tsubouchi T."/>
            <person name="Morono Y."/>
            <person name="Uchiyama I."/>
            <person name="Ito T."/>
            <person name="Fujiyama A."/>
            <person name="Inagaki F."/>
            <person name="Takami H."/>
        </authorList>
    </citation>
    <scope>NUCLEOTIDE SEQUENCE</scope>
    <source>
        <strain evidence="8">Expedition CK06-06</strain>
    </source>
</reference>
<organism evidence="8">
    <name type="scientific">marine sediment metagenome</name>
    <dbReference type="NCBI Taxonomy" id="412755"/>
    <lineage>
        <taxon>unclassified sequences</taxon>
        <taxon>metagenomes</taxon>
        <taxon>ecological metagenomes</taxon>
    </lineage>
</organism>
<feature type="transmembrane region" description="Helical" evidence="7">
    <location>
        <begin position="82"/>
        <end position="104"/>
    </location>
</feature>
<dbReference type="AlphaFoldDB" id="X0U262"/>
<proteinExistence type="predicted"/>
<name>X0U262_9ZZZZ</name>
<dbReference type="GO" id="GO:0044781">
    <property type="term" value="P:bacterial-type flagellum organization"/>
    <property type="evidence" value="ECO:0007669"/>
    <property type="project" value="InterPro"/>
</dbReference>
<evidence type="ECO:0000256" key="7">
    <source>
        <dbReference type="SAM" id="Phobius"/>
    </source>
</evidence>
<evidence type="ECO:0000313" key="8">
    <source>
        <dbReference type="EMBL" id="GAF99883.1"/>
    </source>
</evidence>
<evidence type="ECO:0000256" key="6">
    <source>
        <dbReference type="SAM" id="MobiDB-lite"/>
    </source>
</evidence>
<evidence type="ECO:0008006" key="9">
    <source>
        <dbReference type="Google" id="ProtNLM"/>
    </source>
</evidence>
<gene>
    <name evidence="8" type="ORF">S01H1_45270</name>
</gene>
<comment type="caution">
    <text evidence="8">The sequence shown here is derived from an EMBL/GenBank/DDBJ whole genome shotgun (WGS) entry which is preliminary data.</text>
</comment>
<keyword evidence="5 7" id="KW-0472">Membrane</keyword>
<sequence length="199" mass="20512">LERQVLGMAPVKAQLIVLIAAVAAVAAVAIAGAGECRAEANSPVSRPAGVETRPLTPPSGRANDANVEGRRLSRDGNGVLDGWGQTVIALAVVAAVVLGLRYLLKRFSGAARLTGRGGVIEVLARAAVLPRQHLLLVRMGRRLVLLGSAPGGLRTLAEITDPEEVAELTDAAQAGRGAIESILKRKSDAQEPSAKEQGG</sequence>
<dbReference type="Pfam" id="PF04347">
    <property type="entry name" value="FliO"/>
    <property type="match status" value="1"/>
</dbReference>
<evidence type="ECO:0000256" key="5">
    <source>
        <dbReference type="ARBA" id="ARBA00023136"/>
    </source>
</evidence>
<evidence type="ECO:0000256" key="2">
    <source>
        <dbReference type="ARBA" id="ARBA00022475"/>
    </source>
</evidence>
<evidence type="ECO:0000256" key="4">
    <source>
        <dbReference type="ARBA" id="ARBA00022989"/>
    </source>
</evidence>
<evidence type="ECO:0000256" key="1">
    <source>
        <dbReference type="ARBA" id="ARBA00004236"/>
    </source>
</evidence>
<dbReference type="InterPro" id="IPR022781">
    <property type="entry name" value="Flagellar_biosynth_FliO"/>
</dbReference>
<dbReference type="EMBL" id="BARS01028915">
    <property type="protein sequence ID" value="GAF99883.1"/>
    <property type="molecule type" value="Genomic_DNA"/>
</dbReference>
<accession>X0U262</accession>
<keyword evidence="2" id="KW-1003">Cell membrane</keyword>
<evidence type="ECO:0000256" key="3">
    <source>
        <dbReference type="ARBA" id="ARBA00022692"/>
    </source>
</evidence>
<protein>
    <recommendedName>
        <fullName evidence="9">Flagellar protein</fullName>
    </recommendedName>
</protein>
<keyword evidence="3 7" id="KW-0812">Transmembrane</keyword>
<dbReference type="GO" id="GO:0016020">
    <property type="term" value="C:membrane"/>
    <property type="evidence" value="ECO:0007669"/>
    <property type="project" value="InterPro"/>
</dbReference>